<gene>
    <name evidence="9" type="ORF">ATL51_2733</name>
    <name evidence="8" type="ORF">HDA37_003715</name>
</gene>
<keyword evidence="5" id="KW-0676">Redox-active center</keyword>
<evidence type="ECO:0000256" key="1">
    <source>
        <dbReference type="ARBA" id="ARBA00004196"/>
    </source>
</evidence>
<keyword evidence="4" id="KW-1015">Disulfide bond</keyword>
<dbReference type="RefSeq" id="WP_073576562.1">
    <property type="nucleotide sequence ID" value="NZ_BAAAJZ010000003.1"/>
</dbReference>
<dbReference type="Gene3D" id="3.40.30.10">
    <property type="entry name" value="Glutaredoxin"/>
    <property type="match status" value="1"/>
</dbReference>
<dbReference type="PANTHER" id="PTHR42852:SF6">
    <property type="entry name" value="THIOL:DISULFIDE INTERCHANGE PROTEIN DSBE"/>
    <property type="match status" value="1"/>
</dbReference>
<accession>A0AA44UPB8</accession>
<dbReference type="GO" id="GO:0030313">
    <property type="term" value="C:cell envelope"/>
    <property type="evidence" value="ECO:0007669"/>
    <property type="project" value="UniProtKB-SubCell"/>
</dbReference>
<dbReference type="InterPro" id="IPR050553">
    <property type="entry name" value="Thioredoxin_ResA/DsbE_sf"/>
</dbReference>
<dbReference type="EMBL" id="JACCCZ010000001">
    <property type="protein sequence ID" value="NYG03430.1"/>
    <property type="molecule type" value="Genomic_DNA"/>
</dbReference>
<organism evidence="8 11">
    <name type="scientific">Pseudonocardia alni</name>
    <name type="common">Amycolata alni</name>
    <dbReference type="NCBI Taxonomy" id="33907"/>
    <lineage>
        <taxon>Bacteria</taxon>
        <taxon>Bacillati</taxon>
        <taxon>Actinomycetota</taxon>
        <taxon>Actinomycetes</taxon>
        <taxon>Pseudonocardiales</taxon>
        <taxon>Pseudonocardiaceae</taxon>
        <taxon>Pseudonocardia</taxon>
    </lineage>
</organism>
<keyword evidence="11" id="KW-1185">Reference proteome</keyword>
<evidence type="ECO:0000313" key="10">
    <source>
        <dbReference type="Proteomes" id="UP000232453"/>
    </source>
</evidence>
<feature type="chain" id="PRO_5044663850" evidence="6">
    <location>
        <begin position="25"/>
        <end position="202"/>
    </location>
</feature>
<dbReference type="GO" id="GO:0016491">
    <property type="term" value="F:oxidoreductase activity"/>
    <property type="evidence" value="ECO:0007669"/>
    <property type="project" value="InterPro"/>
</dbReference>
<keyword evidence="2" id="KW-0201">Cytochrome c-type biogenesis</keyword>
<dbReference type="Proteomes" id="UP000232453">
    <property type="component" value="Unassembled WGS sequence"/>
</dbReference>
<evidence type="ECO:0000256" key="2">
    <source>
        <dbReference type="ARBA" id="ARBA00022748"/>
    </source>
</evidence>
<proteinExistence type="predicted"/>
<keyword evidence="3" id="KW-0812">Transmembrane</keyword>
<dbReference type="InterPro" id="IPR036249">
    <property type="entry name" value="Thioredoxin-like_sf"/>
</dbReference>
<evidence type="ECO:0000256" key="3">
    <source>
        <dbReference type="ARBA" id="ARBA00022968"/>
    </source>
</evidence>
<evidence type="ECO:0000313" key="11">
    <source>
        <dbReference type="Proteomes" id="UP000549695"/>
    </source>
</evidence>
<dbReference type="SUPFAM" id="SSF52833">
    <property type="entry name" value="Thioredoxin-like"/>
    <property type="match status" value="1"/>
</dbReference>
<dbReference type="Pfam" id="PF08534">
    <property type="entry name" value="Redoxin"/>
    <property type="match status" value="1"/>
</dbReference>
<keyword evidence="6" id="KW-0732">Signal</keyword>
<protein>
    <submittedName>
        <fullName evidence="8">Thiol-disulfide isomerase/thioredoxin</fullName>
    </submittedName>
</protein>
<evidence type="ECO:0000256" key="5">
    <source>
        <dbReference type="ARBA" id="ARBA00023284"/>
    </source>
</evidence>
<dbReference type="GO" id="GO:0017004">
    <property type="term" value="P:cytochrome complex assembly"/>
    <property type="evidence" value="ECO:0007669"/>
    <property type="project" value="UniProtKB-KW"/>
</dbReference>
<comment type="subcellular location">
    <subcellularLocation>
        <location evidence="1">Cell envelope</location>
    </subcellularLocation>
</comment>
<dbReference type="GO" id="GO:0016853">
    <property type="term" value="F:isomerase activity"/>
    <property type="evidence" value="ECO:0007669"/>
    <property type="project" value="UniProtKB-KW"/>
</dbReference>
<sequence>MRRLLPALLGLLLLVAGCGVGRDAAGGGPGQDFQFVAPGGQVRITYDPPESRQPITDLRGESLLREGTQVGIGDFPDTVRVINIWGSWCGPCRTEAPELQAVAEAARGKAVVLGIDVRDDRQAALDFVTDRGITYDSIYDAPGRTLARLDGYPRNVVPSTIVLDRDARVAAVFLVPVGSSDLLPLITRLAAEPRSGSSADPG</sequence>
<comment type="caution">
    <text evidence="8">The sequence shown here is derived from an EMBL/GenBank/DDBJ whole genome shotgun (WGS) entry which is preliminary data.</text>
</comment>
<evidence type="ECO:0000259" key="7">
    <source>
        <dbReference type="PROSITE" id="PS51352"/>
    </source>
</evidence>
<accession>A0A852W4M8</accession>
<feature type="signal peptide" evidence="6">
    <location>
        <begin position="1"/>
        <end position="24"/>
    </location>
</feature>
<dbReference type="EMBL" id="PHUJ01000003">
    <property type="protein sequence ID" value="PKB31052.1"/>
    <property type="molecule type" value="Genomic_DNA"/>
</dbReference>
<dbReference type="InterPro" id="IPR013766">
    <property type="entry name" value="Thioredoxin_domain"/>
</dbReference>
<evidence type="ECO:0000313" key="9">
    <source>
        <dbReference type="EMBL" id="PKB31052.1"/>
    </source>
</evidence>
<dbReference type="CDD" id="cd02966">
    <property type="entry name" value="TlpA_like_family"/>
    <property type="match status" value="1"/>
</dbReference>
<dbReference type="PROSITE" id="PS51352">
    <property type="entry name" value="THIOREDOXIN_2"/>
    <property type="match status" value="1"/>
</dbReference>
<dbReference type="Proteomes" id="UP000549695">
    <property type="component" value="Unassembled WGS sequence"/>
</dbReference>
<dbReference type="InterPro" id="IPR017937">
    <property type="entry name" value="Thioredoxin_CS"/>
</dbReference>
<name>A0A852W4M8_PSEA5</name>
<reference evidence="8 11" key="1">
    <citation type="submission" date="2020-07" db="EMBL/GenBank/DDBJ databases">
        <title>Sequencing the genomes of 1000 actinobacteria strains.</title>
        <authorList>
            <person name="Klenk H.-P."/>
        </authorList>
    </citation>
    <scope>NUCLEOTIDE SEQUENCE [LARGE SCALE GENOMIC DNA]</scope>
    <source>
        <strain evidence="9 10">DSM 44104</strain>
        <strain evidence="8 11">DSM 44749</strain>
    </source>
</reference>
<dbReference type="PANTHER" id="PTHR42852">
    <property type="entry name" value="THIOL:DISULFIDE INTERCHANGE PROTEIN DSBE"/>
    <property type="match status" value="1"/>
</dbReference>
<evidence type="ECO:0000256" key="6">
    <source>
        <dbReference type="SAM" id="SignalP"/>
    </source>
</evidence>
<dbReference type="InterPro" id="IPR013740">
    <property type="entry name" value="Redoxin"/>
</dbReference>
<evidence type="ECO:0000256" key="4">
    <source>
        <dbReference type="ARBA" id="ARBA00023157"/>
    </source>
</evidence>
<dbReference type="PROSITE" id="PS00194">
    <property type="entry name" value="THIOREDOXIN_1"/>
    <property type="match status" value="1"/>
</dbReference>
<dbReference type="PROSITE" id="PS51257">
    <property type="entry name" value="PROKAR_LIPOPROTEIN"/>
    <property type="match status" value="1"/>
</dbReference>
<keyword evidence="3" id="KW-0735">Signal-anchor</keyword>
<evidence type="ECO:0000313" key="8">
    <source>
        <dbReference type="EMBL" id="NYG03430.1"/>
    </source>
</evidence>
<feature type="domain" description="Thioredoxin" evidence="7">
    <location>
        <begin position="24"/>
        <end position="191"/>
    </location>
</feature>
<keyword evidence="8" id="KW-0413">Isomerase</keyword>
<dbReference type="GeneID" id="98053422"/>
<dbReference type="AlphaFoldDB" id="A0A852W4M8"/>